<keyword evidence="3" id="KW-0716">Sensory transduction</keyword>
<dbReference type="Gene3D" id="1.20.1070.10">
    <property type="entry name" value="Rhodopsin 7-helix transmembrane proteins"/>
    <property type="match status" value="1"/>
</dbReference>
<accession>A0AAD1S913</accession>
<evidence type="ECO:0000313" key="16">
    <source>
        <dbReference type="Proteomes" id="UP001295444"/>
    </source>
</evidence>
<keyword evidence="10 15" id="KW-0675">Receptor</keyword>
<feature type="transmembrane region" description="Helical" evidence="13">
    <location>
        <begin position="212"/>
        <end position="238"/>
    </location>
</feature>
<gene>
    <name evidence="15" type="ORF">PECUL_23A023975</name>
</gene>
<name>A0AAD1S913_PELCU</name>
<evidence type="ECO:0000256" key="10">
    <source>
        <dbReference type="ARBA" id="ARBA00023170"/>
    </source>
</evidence>
<dbReference type="InterPro" id="IPR000725">
    <property type="entry name" value="Olfact_rcpt"/>
</dbReference>
<feature type="non-terminal residue" evidence="15">
    <location>
        <position position="329"/>
    </location>
</feature>
<evidence type="ECO:0000313" key="15">
    <source>
        <dbReference type="EMBL" id="CAH2295249.1"/>
    </source>
</evidence>
<evidence type="ECO:0000256" key="4">
    <source>
        <dbReference type="ARBA" id="ARBA00022692"/>
    </source>
</evidence>
<organism evidence="15 16">
    <name type="scientific">Pelobates cultripes</name>
    <name type="common">Western spadefoot toad</name>
    <dbReference type="NCBI Taxonomy" id="61616"/>
    <lineage>
        <taxon>Eukaryota</taxon>
        <taxon>Metazoa</taxon>
        <taxon>Chordata</taxon>
        <taxon>Craniata</taxon>
        <taxon>Vertebrata</taxon>
        <taxon>Euteleostomi</taxon>
        <taxon>Amphibia</taxon>
        <taxon>Batrachia</taxon>
        <taxon>Anura</taxon>
        <taxon>Pelobatoidea</taxon>
        <taxon>Pelobatidae</taxon>
        <taxon>Pelobates</taxon>
    </lineage>
</organism>
<dbReference type="Pfam" id="PF13853">
    <property type="entry name" value="7tm_4"/>
    <property type="match status" value="1"/>
</dbReference>
<dbReference type="GO" id="GO:0004984">
    <property type="term" value="F:olfactory receptor activity"/>
    <property type="evidence" value="ECO:0007669"/>
    <property type="project" value="InterPro"/>
</dbReference>
<evidence type="ECO:0000256" key="5">
    <source>
        <dbReference type="ARBA" id="ARBA00022725"/>
    </source>
</evidence>
<keyword evidence="2" id="KW-1003">Cell membrane</keyword>
<feature type="transmembrane region" description="Helical" evidence="13">
    <location>
        <begin position="113"/>
        <end position="132"/>
    </location>
</feature>
<proteinExistence type="predicted"/>
<comment type="subcellular location">
    <subcellularLocation>
        <location evidence="1">Cell membrane</location>
        <topology evidence="1">Multi-pass membrane protein</topology>
    </subcellularLocation>
</comment>
<feature type="transmembrane region" description="Helical" evidence="13">
    <location>
        <begin position="152"/>
        <end position="175"/>
    </location>
</feature>
<evidence type="ECO:0000256" key="7">
    <source>
        <dbReference type="ARBA" id="ARBA00023040"/>
    </source>
</evidence>
<dbReference type="PROSITE" id="PS50262">
    <property type="entry name" value="G_PROTEIN_RECEP_F1_2"/>
    <property type="match status" value="1"/>
</dbReference>
<evidence type="ECO:0000256" key="13">
    <source>
        <dbReference type="SAM" id="Phobius"/>
    </source>
</evidence>
<reference evidence="15" key="1">
    <citation type="submission" date="2022-03" db="EMBL/GenBank/DDBJ databases">
        <authorList>
            <person name="Alioto T."/>
            <person name="Alioto T."/>
            <person name="Gomez Garrido J."/>
        </authorList>
    </citation>
    <scope>NUCLEOTIDE SEQUENCE</scope>
</reference>
<evidence type="ECO:0000256" key="9">
    <source>
        <dbReference type="ARBA" id="ARBA00023157"/>
    </source>
</evidence>
<evidence type="ECO:0000256" key="12">
    <source>
        <dbReference type="ARBA" id="ARBA00023224"/>
    </source>
</evidence>
<evidence type="ECO:0000256" key="11">
    <source>
        <dbReference type="ARBA" id="ARBA00023180"/>
    </source>
</evidence>
<feature type="transmembrane region" description="Helical" evidence="13">
    <location>
        <begin position="71"/>
        <end position="93"/>
    </location>
</feature>
<keyword evidence="16" id="KW-1185">Reference proteome</keyword>
<feature type="transmembrane region" description="Helical" evidence="13">
    <location>
        <begin position="38"/>
        <end position="64"/>
    </location>
</feature>
<feature type="non-terminal residue" evidence="15">
    <location>
        <position position="1"/>
    </location>
</feature>
<dbReference type="InterPro" id="IPR050939">
    <property type="entry name" value="Olfactory_GPCR1"/>
</dbReference>
<keyword evidence="8 13" id="KW-0472">Membrane</keyword>
<dbReference type="Proteomes" id="UP001295444">
    <property type="component" value="Chromosome 05"/>
</dbReference>
<dbReference type="InterPro" id="IPR017452">
    <property type="entry name" value="GPCR_Rhodpsn_7TM"/>
</dbReference>
<dbReference type="PRINTS" id="PR00245">
    <property type="entry name" value="OLFACTORYR"/>
</dbReference>
<evidence type="ECO:0000256" key="8">
    <source>
        <dbReference type="ARBA" id="ARBA00023136"/>
    </source>
</evidence>
<dbReference type="GO" id="GO:0005886">
    <property type="term" value="C:plasma membrane"/>
    <property type="evidence" value="ECO:0007669"/>
    <property type="project" value="UniProtKB-SubCell"/>
</dbReference>
<dbReference type="PANTHER" id="PTHR24242">
    <property type="entry name" value="G-PROTEIN COUPLED RECEPTOR"/>
    <property type="match status" value="1"/>
</dbReference>
<dbReference type="PANTHER" id="PTHR24242:SF393">
    <property type="entry name" value="OLFACTORY RECEPTOR"/>
    <property type="match status" value="1"/>
</dbReference>
<keyword evidence="11" id="KW-0325">Glycoprotein</keyword>
<feature type="domain" description="G-protein coupled receptors family 1 profile" evidence="14">
    <location>
        <begin position="53"/>
        <end position="302"/>
    </location>
</feature>
<keyword evidence="7" id="KW-0297">G-protein coupled receptor</keyword>
<evidence type="ECO:0000256" key="6">
    <source>
        <dbReference type="ARBA" id="ARBA00022989"/>
    </source>
</evidence>
<keyword evidence="4 13" id="KW-0812">Transmembrane</keyword>
<dbReference type="EMBL" id="OW240916">
    <property type="protein sequence ID" value="CAH2295249.1"/>
    <property type="molecule type" value="Genomic_DNA"/>
</dbReference>
<keyword evidence="12" id="KW-0807">Transducer</keyword>
<keyword evidence="5" id="KW-0552">Olfaction</keyword>
<keyword evidence="6 13" id="KW-1133">Transmembrane helix</keyword>
<dbReference type="SUPFAM" id="SSF81321">
    <property type="entry name" value="Family A G protein-coupled receptor-like"/>
    <property type="match status" value="1"/>
</dbReference>
<evidence type="ECO:0000259" key="14">
    <source>
        <dbReference type="PROSITE" id="PS50262"/>
    </source>
</evidence>
<sequence length="329" mass="37037">VSRSVVRGPRGKSLEKNETAVTEFLLAGFKSLKHFKTVIAVIFLITYILTVSGNTLIIVLVSLCSRLHSPMYFFLSNLSLSEVAFTTNIVPNMLQSLFSGRVAISLPGCLTQYYFFSSTATTECMLFAIMSFDRYLAICNPLHYKSLMDIKLCVQLVLWAWLAGFTISMITLILLCNSHYCGPNVIDSFFCDLTPLIKLSCSDTFLVEIESFLFASVVTVFPFVFIIVTYIIIIHTIYKIPSANGRKKAFSTCSSHLAVVATYYGTLITMYVIPSQEQIFNVGKALSLLYTVVTPLLNPIVYSLRNQEIHADWIDPLRLYTRSFCLLER</sequence>
<dbReference type="AlphaFoldDB" id="A0AAD1S913"/>
<dbReference type="PRINTS" id="PR00237">
    <property type="entry name" value="GPCRRHODOPSN"/>
</dbReference>
<protein>
    <submittedName>
        <fullName evidence="15">Olfactory receptor 11A1-like</fullName>
    </submittedName>
</protein>
<dbReference type="FunFam" id="1.20.1070.10:FF:000010">
    <property type="entry name" value="Olfactory receptor"/>
    <property type="match status" value="1"/>
</dbReference>
<keyword evidence="9" id="KW-1015">Disulfide bond</keyword>
<dbReference type="InterPro" id="IPR000276">
    <property type="entry name" value="GPCR_Rhodpsn"/>
</dbReference>
<evidence type="ECO:0000256" key="1">
    <source>
        <dbReference type="ARBA" id="ARBA00004651"/>
    </source>
</evidence>
<feature type="transmembrane region" description="Helical" evidence="13">
    <location>
        <begin position="285"/>
        <end position="304"/>
    </location>
</feature>
<evidence type="ECO:0000256" key="2">
    <source>
        <dbReference type="ARBA" id="ARBA00022475"/>
    </source>
</evidence>
<feature type="transmembrane region" description="Helical" evidence="13">
    <location>
        <begin position="250"/>
        <end position="273"/>
    </location>
</feature>
<dbReference type="GO" id="GO:0004930">
    <property type="term" value="F:G protein-coupled receptor activity"/>
    <property type="evidence" value="ECO:0007669"/>
    <property type="project" value="UniProtKB-KW"/>
</dbReference>
<evidence type="ECO:0000256" key="3">
    <source>
        <dbReference type="ARBA" id="ARBA00022606"/>
    </source>
</evidence>